<gene>
    <name evidence="1" type="ORF">IV500_17315</name>
</gene>
<accession>A0A931G6K2</accession>
<reference evidence="1 2" key="1">
    <citation type="submission" date="2020-11" db="EMBL/GenBank/DDBJ databases">
        <title>Arthrobacter antarcticus sp. nov., isolated from Antarctic Soil.</title>
        <authorList>
            <person name="Li J."/>
        </authorList>
    </citation>
    <scope>NUCLEOTIDE SEQUENCE [LARGE SCALE GENOMIC DNA]</scope>
    <source>
        <strain evidence="1 2">Z1-20</strain>
    </source>
</reference>
<keyword evidence="2" id="KW-1185">Reference proteome</keyword>
<dbReference type="EMBL" id="JADNYM010000025">
    <property type="protein sequence ID" value="MBG0741133.1"/>
    <property type="molecule type" value="Genomic_DNA"/>
</dbReference>
<dbReference type="RefSeq" id="WP_196398066.1">
    <property type="nucleotide sequence ID" value="NZ_JADNYM010000025.1"/>
</dbReference>
<dbReference type="AlphaFoldDB" id="A0A931G6K2"/>
<proteinExistence type="predicted"/>
<dbReference type="Proteomes" id="UP000655366">
    <property type="component" value="Unassembled WGS sequence"/>
</dbReference>
<name>A0A931G6K2_9MICC</name>
<sequence length="87" mass="8691">MDLSGAVIKQFGETVGEGASFTQSSAEQSSFKAAAVAEEIAGNSRTVTADRRASAASSWQQTLHIAAGAGAVAAGGLVQAVPADWPI</sequence>
<organism evidence="1 2">
    <name type="scientific">Arthrobacter terrae</name>
    <dbReference type="NCBI Taxonomy" id="2935737"/>
    <lineage>
        <taxon>Bacteria</taxon>
        <taxon>Bacillati</taxon>
        <taxon>Actinomycetota</taxon>
        <taxon>Actinomycetes</taxon>
        <taxon>Micrococcales</taxon>
        <taxon>Micrococcaceae</taxon>
        <taxon>Arthrobacter</taxon>
    </lineage>
</organism>
<protein>
    <submittedName>
        <fullName evidence="1">Uncharacterized protein</fullName>
    </submittedName>
</protein>
<evidence type="ECO:0000313" key="1">
    <source>
        <dbReference type="EMBL" id="MBG0741133.1"/>
    </source>
</evidence>
<comment type="caution">
    <text evidence="1">The sequence shown here is derived from an EMBL/GenBank/DDBJ whole genome shotgun (WGS) entry which is preliminary data.</text>
</comment>
<evidence type="ECO:0000313" key="2">
    <source>
        <dbReference type="Proteomes" id="UP000655366"/>
    </source>
</evidence>